<name>A0AA35LMR1_9SAUR</name>
<feature type="transmembrane region" description="Helical" evidence="1">
    <location>
        <begin position="29"/>
        <end position="47"/>
    </location>
</feature>
<reference evidence="2" key="1">
    <citation type="submission" date="2022-12" db="EMBL/GenBank/DDBJ databases">
        <authorList>
            <person name="Alioto T."/>
            <person name="Alioto T."/>
            <person name="Gomez Garrido J."/>
        </authorList>
    </citation>
    <scope>NUCLEOTIDE SEQUENCE</scope>
</reference>
<protein>
    <submittedName>
        <fullName evidence="2">Uncharacterized protein</fullName>
    </submittedName>
</protein>
<sequence length="86" mass="9316">MNVNLEAALCVNLSRFDLRRPRGSTPLHVLQPATVCAIIIIIIIIIIRSPFSPRFNGTARTEKGANADFFKSRGGNLLGDTAAYCG</sequence>
<keyword evidence="1" id="KW-0812">Transmembrane</keyword>
<evidence type="ECO:0000313" key="3">
    <source>
        <dbReference type="Proteomes" id="UP001178461"/>
    </source>
</evidence>
<dbReference type="Proteomes" id="UP001178461">
    <property type="component" value="Chromosome 18"/>
</dbReference>
<gene>
    <name evidence="2" type="ORF">PODLI_1B015292</name>
</gene>
<accession>A0AA35LMR1</accession>
<keyword evidence="1" id="KW-0472">Membrane</keyword>
<evidence type="ECO:0000313" key="2">
    <source>
        <dbReference type="EMBL" id="CAI5799140.1"/>
    </source>
</evidence>
<keyword evidence="3" id="KW-1185">Reference proteome</keyword>
<organism evidence="2 3">
    <name type="scientific">Podarcis lilfordi</name>
    <name type="common">Lilford's wall lizard</name>
    <dbReference type="NCBI Taxonomy" id="74358"/>
    <lineage>
        <taxon>Eukaryota</taxon>
        <taxon>Metazoa</taxon>
        <taxon>Chordata</taxon>
        <taxon>Craniata</taxon>
        <taxon>Vertebrata</taxon>
        <taxon>Euteleostomi</taxon>
        <taxon>Lepidosauria</taxon>
        <taxon>Squamata</taxon>
        <taxon>Bifurcata</taxon>
        <taxon>Unidentata</taxon>
        <taxon>Episquamata</taxon>
        <taxon>Laterata</taxon>
        <taxon>Lacertibaenia</taxon>
        <taxon>Lacertidae</taxon>
        <taxon>Podarcis</taxon>
    </lineage>
</organism>
<keyword evidence="1" id="KW-1133">Transmembrane helix</keyword>
<proteinExistence type="predicted"/>
<dbReference type="EMBL" id="OX395144">
    <property type="protein sequence ID" value="CAI5799140.1"/>
    <property type="molecule type" value="Genomic_DNA"/>
</dbReference>
<dbReference type="AlphaFoldDB" id="A0AA35LMR1"/>
<evidence type="ECO:0000256" key="1">
    <source>
        <dbReference type="SAM" id="Phobius"/>
    </source>
</evidence>